<keyword evidence="1" id="KW-1133">Transmembrane helix</keyword>
<keyword evidence="1" id="KW-0812">Transmembrane</keyword>
<protein>
    <submittedName>
        <fullName evidence="2">Uncharacterized protein</fullName>
    </submittedName>
</protein>
<dbReference type="AlphaFoldDB" id="A0ABD5RWS1"/>
<organism evidence="2 3">
    <name type="scientific">Halobium palmae</name>
    <dbReference type="NCBI Taxonomy" id="1776492"/>
    <lineage>
        <taxon>Archaea</taxon>
        <taxon>Methanobacteriati</taxon>
        <taxon>Methanobacteriota</taxon>
        <taxon>Stenosarchaea group</taxon>
        <taxon>Halobacteria</taxon>
        <taxon>Halobacteriales</taxon>
        <taxon>Haloferacaceae</taxon>
        <taxon>Halobium</taxon>
    </lineage>
</organism>
<dbReference type="EMBL" id="JBHSWU010000007">
    <property type="protein sequence ID" value="MFC6723202.1"/>
    <property type="molecule type" value="Genomic_DNA"/>
</dbReference>
<dbReference type="Proteomes" id="UP001596328">
    <property type="component" value="Unassembled WGS sequence"/>
</dbReference>
<feature type="transmembrane region" description="Helical" evidence="1">
    <location>
        <begin position="35"/>
        <end position="53"/>
    </location>
</feature>
<proteinExistence type="predicted"/>
<accession>A0ABD5RWS1</accession>
<evidence type="ECO:0000313" key="3">
    <source>
        <dbReference type="Proteomes" id="UP001596328"/>
    </source>
</evidence>
<keyword evidence="3" id="KW-1185">Reference proteome</keyword>
<gene>
    <name evidence="2" type="ORF">ACFQE1_02095</name>
</gene>
<reference evidence="2 3" key="1">
    <citation type="journal article" date="2019" name="Int. J. Syst. Evol. Microbiol.">
        <title>The Global Catalogue of Microorganisms (GCM) 10K type strain sequencing project: providing services to taxonomists for standard genome sequencing and annotation.</title>
        <authorList>
            <consortium name="The Broad Institute Genomics Platform"/>
            <consortium name="The Broad Institute Genome Sequencing Center for Infectious Disease"/>
            <person name="Wu L."/>
            <person name="Ma J."/>
        </authorList>
    </citation>
    <scope>NUCLEOTIDE SEQUENCE [LARGE SCALE GENOMIC DNA]</scope>
    <source>
        <strain evidence="2 3">NBRC 111368</strain>
    </source>
</reference>
<evidence type="ECO:0000256" key="1">
    <source>
        <dbReference type="SAM" id="Phobius"/>
    </source>
</evidence>
<keyword evidence="1" id="KW-0472">Membrane</keyword>
<name>A0ABD5RWS1_9EURY</name>
<sequence>MSLDISKGDIVALSWVLGYATSEATNWVGESIDSWIGVVPSIALLLASFWLILKLAESMNEEKTGDRL</sequence>
<comment type="caution">
    <text evidence="2">The sequence shown here is derived from an EMBL/GenBank/DDBJ whole genome shotgun (WGS) entry which is preliminary data.</text>
</comment>
<evidence type="ECO:0000313" key="2">
    <source>
        <dbReference type="EMBL" id="MFC6723202.1"/>
    </source>
</evidence>